<name>A0A8R7UJS7_TRIUA</name>
<reference evidence="2" key="1">
    <citation type="journal article" date="2013" name="Nature">
        <title>Draft genome of the wheat A-genome progenitor Triticum urartu.</title>
        <authorList>
            <person name="Ling H.Q."/>
            <person name="Zhao S."/>
            <person name="Liu D."/>
            <person name="Wang J."/>
            <person name="Sun H."/>
            <person name="Zhang C."/>
            <person name="Fan H."/>
            <person name="Li D."/>
            <person name="Dong L."/>
            <person name="Tao Y."/>
            <person name="Gao C."/>
            <person name="Wu H."/>
            <person name="Li Y."/>
            <person name="Cui Y."/>
            <person name="Guo X."/>
            <person name="Zheng S."/>
            <person name="Wang B."/>
            <person name="Yu K."/>
            <person name="Liang Q."/>
            <person name="Yang W."/>
            <person name="Lou X."/>
            <person name="Chen J."/>
            <person name="Feng M."/>
            <person name="Jian J."/>
            <person name="Zhang X."/>
            <person name="Luo G."/>
            <person name="Jiang Y."/>
            <person name="Liu J."/>
            <person name="Wang Z."/>
            <person name="Sha Y."/>
            <person name="Zhang B."/>
            <person name="Wu H."/>
            <person name="Tang D."/>
            <person name="Shen Q."/>
            <person name="Xue P."/>
            <person name="Zou S."/>
            <person name="Wang X."/>
            <person name="Liu X."/>
            <person name="Wang F."/>
            <person name="Yang Y."/>
            <person name="An X."/>
            <person name="Dong Z."/>
            <person name="Zhang K."/>
            <person name="Zhang X."/>
            <person name="Luo M.C."/>
            <person name="Dvorak J."/>
            <person name="Tong Y."/>
            <person name="Wang J."/>
            <person name="Yang H."/>
            <person name="Li Z."/>
            <person name="Wang D."/>
            <person name="Zhang A."/>
            <person name="Wang J."/>
        </authorList>
    </citation>
    <scope>NUCLEOTIDE SEQUENCE</scope>
    <source>
        <strain evidence="2">cv. G1812</strain>
    </source>
</reference>
<dbReference type="EnsemblPlants" id="TuG1812G0500003957.01.T01">
    <property type="protein sequence ID" value="TuG1812G0500003957.01.T01"/>
    <property type="gene ID" value="TuG1812G0500003957.01"/>
</dbReference>
<dbReference type="Gramene" id="TuG1812G0500003957.01.T01">
    <property type="protein sequence ID" value="TuG1812G0500003957.01.T01"/>
    <property type="gene ID" value="TuG1812G0500003957.01"/>
</dbReference>
<evidence type="ECO:0000313" key="1">
    <source>
        <dbReference type="EnsemblPlants" id="TuG1812G0500003957.01.T01"/>
    </source>
</evidence>
<accession>A0A8R7UJS7</accession>
<organism evidence="1 2">
    <name type="scientific">Triticum urartu</name>
    <name type="common">Red wild einkorn</name>
    <name type="synonym">Crithodium urartu</name>
    <dbReference type="NCBI Taxonomy" id="4572"/>
    <lineage>
        <taxon>Eukaryota</taxon>
        <taxon>Viridiplantae</taxon>
        <taxon>Streptophyta</taxon>
        <taxon>Embryophyta</taxon>
        <taxon>Tracheophyta</taxon>
        <taxon>Spermatophyta</taxon>
        <taxon>Magnoliopsida</taxon>
        <taxon>Liliopsida</taxon>
        <taxon>Poales</taxon>
        <taxon>Poaceae</taxon>
        <taxon>BOP clade</taxon>
        <taxon>Pooideae</taxon>
        <taxon>Triticodae</taxon>
        <taxon>Triticeae</taxon>
        <taxon>Triticinae</taxon>
        <taxon>Triticum</taxon>
    </lineage>
</organism>
<proteinExistence type="predicted"/>
<reference evidence="1" key="3">
    <citation type="submission" date="2022-06" db="UniProtKB">
        <authorList>
            <consortium name="EnsemblPlants"/>
        </authorList>
    </citation>
    <scope>IDENTIFICATION</scope>
</reference>
<reference evidence="1" key="2">
    <citation type="submission" date="2018-03" db="EMBL/GenBank/DDBJ databases">
        <title>The Triticum urartu genome reveals the dynamic nature of wheat genome evolution.</title>
        <authorList>
            <person name="Ling H."/>
            <person name="Ma B."/>
            <person name="Shi X."/>
            <person name="Liu H."/>
            <person name="Dong L."/>
            <person name="Sun H."/>
            <person name="Cao Y."/>
            <person name="Gao Q."/>
            <person name="Zheng S."/>
            <person name="Li Y."/>
            <person name="Yu Y."/>
            <person name="Du H."/>
            <person name="Qi M."/>
            <person name="Li Y."/>
            <person name="Yu H."/>
            <person name="Cui Y."/>
            <person name="Wang N."/>
            <person name="Chen C."/>
            <person name="Wu H."/>
            <person name="Zhao Y."/>
            <person name="Zhang J."/>
            <person name="Li Y."/>
            <person name="Zhou W."/>
            <person name="Zhang B."/>
            <person name="Hu W."/>
            <person name="Eijk M."/>
            <person name="Tang J."/>
            <person name="Witsenboer H."/>
            <person name="Zhao S."/>
            <person name="Li Z."/>
            <person name="Zhang A."/>
            <person name="Wang D."/>
            <person name="Liang C."/>
        </authorList>
    </citation>
    <scope>NUCLEOTIDE SEQUENCE [LARGE SCALE GENOMIC DNA]</scope>
    <source>
        <strain evidence="1">cv. G1812</strain>
    </source>
</reference>
<evidence type="ECO:0000313" key="2">
    <source>
        <dbReference type="Proteomes" id="UP000015106"/>
    </source>
</evidence>
<dbReference type="AlphaFoldDB" id="A0A8R7UJS7"/>
<dbReference type="Proteomes" id="UP000015106">
    <property type="component" value="Chromosome 5"/>
</dbReference>
<sequence length="136" mass="15975">MSPVAIYVKKIYVYWDLHVLNILKDAPRLISVHSTKKEHYYMQYQQTMQQALLSEVAGREKKVISEIQRQNKKHMKSREKAYGVVVQCVYLPLHQGVPSHDTFCSCYHHKTEYRILKLLVAIHLLKAPHCFLEKPA</sequence>
<keyword evidence="2" id="KW-1185">Reference proteome</keyword>
<protein>
    <submittedName>
        <fullName evidence="1">Uncharacterized protein</fullName>
    </submittedName>
</protein>